<dbReference type="Gene3D" id="3.30.360.10">
    <property type="entry name" value="Dihydrodipicolinate Reductase, domain 2"/>
    <property type="match status" value="1"/>
</dbReference>
<keyword evidence="3" id="KW-1185">Reference proteome</keyword>
<dbReference type="Pfam" id="PF22725">
    <property type="entry name" value="GFO_IDH_MocA_C3"/>
    <property type="match status" value="1"/>
</dbReference>
<reference evidence="2 3" key="1">
    <citation type="submission" date="2015-01" db="EMBL/GenBank/DDBJ databases">
        <title>Vibrio sp. C1 JCM 19231 whole genome shotgun sequence.</title>
        <authorList>
            <person name="Sawabe T."/>
            <person name="Meirelles P."/>
            <person name="Feng G."/>
            <person name="Sayaka M."/>
            <person name="Hattori M."/>
            <person name="Ohkuma M."/>
        </authorList>
    </citation>
    <scope>NUCLEOTIDE SEQUENCE [LARGE SCALE GENOMIC DNA]</scope>
    <source>
        <strain evidence="3">JCM 19231</strain>
    </source>
</reference>
<dbReference type="EMBL" id="BBRZ01000010">
    <property type="protein sequence ID" value="GAM55134.1"/>
    <property type="molecule type" value="Genomic_DNA"/>
</dbReference>
<comment type="caution">
    <text evidence="2">The sequence shown here is derived from an EMBL/GenBank/DDBJ whole genome shotgun (WGS) entry which is preliminary data.</text>
</comment>
<reference evidence="2 3" key="2">
    <citation type="submission" date="2015-01" db="EMBL/GenBank/DDBJ databases">
        <authorList>
            <consortium name="NBRP consortium"/>
            <person name="Sawabe T."/>
            <person name="Meirelles P."/>
            <person name="Feng G."/>
            <person name="Sayaka M."/>
            <person name="Hattori M."/>
            <person name="Ohkuma M."/>
        </authorList>
    </citation>
    <scope>NUCLEOTIDE SEQUENCE [LARGE SCALE GENOMIC DNA]</scope>
    <source>
        <strain evidence="3">JCM 19231</strain>
    </source>
</reference>
<feature type="domain" description="GFO/IDH/MocA-like oxidoreductase" evidence="1">
    <location>
        <begin position="18"/>
        <end position="106"/>
    </location>
</feature>
<evidence type="ECO:0000259" key="1">
    <source>
        <dbReference type="Pfam" id="PF22725"/>
    </source>
</evidence>
<dbReference type="Proteomes" id="UP000031671">
    <property type="component" value="Unassembled WGS sequence"/>
</dbReference>
<protein>
    <submittedName>
        <fullName evidence="2">Possible oxidoreductase</fullName>
    </submittedName>
</protein>
<proteinExistence type="predicted"/>
<organism evidence="2 3">
    <name type="scientific">Vibrio ishigakensis</name>
    <dbReference type="NCBI Taxonomy" id="1481914"/>
    <lineage>
        <taxon>Bacteria</taxon>
        <taxon>Pseudomonadati</taxon>
        <taxon>Pseudomonadota</taxon>
        <taxon>Gammaproteobacteria</taxon>
        <taxon>Vibrionales</taxon>
        <taxon>Vibrionaceae</taxon>
        <taxon>Vibrio</taxon>
    </lineage>
</organism>
<name>A0A0B8NWL2_9VIBR</name>
<gene>
    <name evidence="2" type="ORF">JCM19231_1950</name>
</gene>
<dbReference type="PANTHER" id="PTHR43054:SF1">
    <property type="entry name" value="SCYLLO-INOSITOL 2-DEHYDROGENASE (NADP(+)) IOLU"/>
    <property type="match status" value="1"/>
</dbReference>
<dbReference type="PANTHER" id="PTHR43054">
    <property type="match status" value="1"/>
</dbReference>
<accession>A0A0B8NWL2</accession>
<evidence type="ECO:0000313" key="3">
    <source>
        <dbReference type="Proteomes" id="UP000031671"/>
    </source>
</evidence>
<dbReference type="SUPFAM" id="SSF55347">
    <property type="entry name" value="Glyceraldehyde-3-phosphate dehydrogenase-like, C-terminal domain"/>
    <property type="match status" value="1"/>
</dbReference>
<sequence length="183" mass="20232">MHKAHFNYCQYSSRYQKYLDGLNPNTFNPAFSNGSIMDIGFYCIAAAVFLFGGPQKVLASAHLLPSGVDGHGTAILSYPDFDLLISHSKVTNSHLASEIQGEKGSIIIEHIAECDRLTIQYSNGEVEHIELPQAENSMYYEAEAFAQRIQHKGPYTSQHSLTVANLLSEIRKQTGVHFPADAV</sequence>
<dbReference type="InterPro" id="IPR055170">
    <property type="entry name" value="GFO_IDH_MocA-like_dom"/>
</dbReference>
<dbReference type="AlphaFoldDB" id="A0A0B8NWL2"/>
<evidence type="ECO:0000313" key="2">
    <source>
        <dbReference type="EMBL" id="GAM55134.1"/>
    </source>
</evidence>